<reference evidence="2 3" key="1">
    <citation type="submission" date="2017-09" db="EMBL/GenBank/DDBJ databases">
        <title>Depth-based differentiation of microbial function through sediment-hosted aquifers and enrichment of novel symbionts in the deep terrestrial subsurface.</title>
        <authorList>
            <person name="Probst A.J."/>
            <person name="Ladd B."/>
            <person name="Jarett J.K."/>
            <person name="Geller-Mcgrath D.E."/>
            <person name="Sieber C.M."/>
            <person name="Emerson J.B."/>
            <person name="Anantharaman K."/>
            <person name="Thomas B.C."/>
            <person name="Malmstrom R."/>
            <person name="Stieglmeier M."/>
            <person name="Klingl A."/>
            <person name="Woyke T."/>
            <person name="Ryan C.M."/>
            <person name="Banfield J.F."/>
        </authorList>
    </citation>
    <scope>NUCLEOTIDE SEQUENCE [LARGE SCALE GENOMIC DNA]</scope>
    <source>
        <strain evidence="2">CG23_combo_of_CG06-09_8_20_14_all_40_23</strain>
    </source>
</reference>
<dbReference type="Proteomes" id="UP000231067">
    <property type="component" value="Unassembled WGS sequence"/>
</dbReference>
<dbReference type="AlphaFoldDB" id="A0A2H0A7P9"/>
<evidence type="ECO:0000259" key="1">
    <source>
        <dbReference type="Pfam" id="PF01863"/>
    </source>
</evidence>
<accession>A0A2H0A7P9</accession>
<gene>
    <name evidence="2" type="ORF">COX18_03300</name>
</gene>
<proteinExistence type="predicted"/>
<dbReference type="PANTHER" id="PTHR30399:SF1">
    <property type="entry name" value="UTP PYROPHOSPHATASE"/>
    <property type="match status" value="1"/>
</dbReference>
<comment type="caution">
    <text evidence="2">The sequence shown here is derived from an EMBL/GenBank/DDBJ whole genome shotgun (WGS) entry which is preliminary data.</text>
</comment>
<dbReference type="GO" id="GO:0016787">
    <property type="term" value="F:hydrolase activity"/>
    <property type="evidence" value="ECO:0007669"/>
    <property type="project" value="UniProtKB-KW"/>
</dbReference>
<organism evidence="2 3">
    <name type="scientific">Candidatus Desantisbacteria bacterium CG23_combo_of_CG06-09_8_20_14_all_40_23</name>
    <dbReference type="NCBI Taxonomy" id="1974550"/>
    <lineage>
        <taxon>Bacteria</taxon>
        <taxon>Candidatus Desantisiibacteriota</taxon>
    </lineage>
</organism>
<evidence type="ECO:0000313" key="2">
    <source>
        <dbReference type="EMBL" id="PIP41457.1"/>
    </source>
</evidence>
<dbReference type="Gene3D" id="3.30.2010.10">
    <property type="entry name" value="Metalloproteases ('zincins'), catalytic domain"/>
    <property type="match status" value="1"/>
</dbReference>
<dbReference type="EMBL" id="PCSH01000061">
    <property type="protein sequence ID" value="PIP41457.1"/>
    <property type="molecule type" value="Genomic_DNA"/>
</dbReference>
<name>A0A2H0A7P9_9BACT</name>
<dbReference type="InterPro" id="IPR053136">
    <property type="entry name" value="UTP_pyrophosphatase-like"/>
</dbReference>
<protein>
    <submittedName>
        <fullName evidence="2">Metal-dependent hydrolase</fullName>
    </submittedName>
</protein>
<feature type="domain" description="YgjP-like metallopeptidase" evidence="1">
    <location>
        <begin position="15"/>
        <end position="220"/>
    </location>
</feature>
<dbReference type="PANTHER" id="PTHR30399">
    <property type="entry name" value="UNCHARACTERIZED PROTEIN YGJP"/>
    <property type="match status" value="1"/>
</dbReference>
<dbReference type="Pfam" id="PF01863">
    <property type="entry name" value="YgjP-like"/>
    <property type="match status" value="1"/>
</dbReference>
<keyword evidence="2" id="KW-0378">Hydrolase</keyword>
<evidence type="ECO:0000313" key="3">
    <source>
        <dbReference type="Proteomes" id="UP000231067"/>
    </source>
</evidence>
<dbReference type="InterPro" id="IPR002725">
    <property type="entry name" value="YgjP-like_metallopeptidase"/>
</dbReference>
<dbReference type="CDD" id="cd07344">
    <property type="entry name" value="M48_yhfN_like"/>
    <property type="match status" value="1"/>
</dbReference>
<sequence length="226" mass="26681">MINIKIDQIIRSKRKTLGLEVTHDARLIVRAPKTASLAYIEKVVSKKQLWIQSKQKLVTEKQQLVQPKEFISGEGFLYLGDTYQLHIVDDCSPSLSFDQGFYLLSSVLNEKSPQVLFIDWYRKQAYQKIKERIDWYSDLFGFKYNKFSITNAQKRWGSCNTKGNLYISWRLIMAPLHVVDYVVIHELTHLKEMNHSKKFWDKIRVMIPDFQKSLNWLKENGHLLVI</sequence>